<feature type="region of interest" description="Disordered" evidence="13">
    <location>
        <begin position="687"/>
        <end position="706"/>
    </location>
</feature>
<sequence length="834" mass="89553">MIARAILIGGALSAIAASPAIAQDAAPVPTETESAQDAAPVSADTDTLQDATVPEGSPSSVGTGADEGSDIVVTARRRSETAQDVPIAISVVGGEHIDNTGSFNVGRLQQLTPTLQFYSSNPRNTAVNIRGIGVPFGLTNDGIEQGVGIYVDDVYYSRVASATFDFLDVAQIEVLRGPQGTLYGKNTTAGAINITTRQPTFDFEARGEVSFGNLGFRQVKGAVSGPLSSNVAARVAFSGTNRRGTIYNVTTDKWINAQDNIGVRGQLLWEPSSVIDVSLAADFSRQNPECCGTVFVRTGLTQRSLARQYDALAEAQNYQVVSTDPFDRKTDIDASLNAGNELGGLALRANWDVGPGKLTSVTAWRYWDWKPENDRDFTGLPITTKSMNPSQHEQWTQEFRFSGDSGRLDYVVGLFGFHQKVRTQGVQEQGPAASRWLLSGDLANDPSVLNGLTAENDIRLDNTSAALFGQLSFRVTDAFTIQPGVRINYDQKDGSYDSVVTNGDGQLVTFGSTDPRIVAQRGVLAPQQFQVDYSDWNVSYDLTASYRFAPTLLAYATYAKSFKSGGVNLNGVPADSTGNPILAAATVKPEAVNHYEAGLKSEFFGRRAIANLAFFRTDIRDYQALVTNGQLGVLRGYLANAEKVRTQGVEIDFSIRPTERFNAYVNGAYTDAKYVRFVDAPCPPELSGGTTAAPGQAPSPPGTPGGISAANCDISGQRLPGVSKWASSFGAEANLPATLLGRAGQVYFGYDGSLRSNFSSNPTPSDYTWVDGYSLHHFRAGFRADRAFNVFAWVRNAFGKDYFEQLQVPSGNTGLIVGNPGDPRTYGATVQVEF</sequence>
<evidence type="ECO:0000256" key="4">
    <source>
        <dbReference type="ARBA" id="ARBA00022496"/>
    </source>
</evidence>
<dbReference type="Pfam" id="PF00593">
    <property type="entry name" value="TonB_dep_Rec_b-barrel"/>
    <property type="match status" value="1"/>
</dbReference>
<dbReference type="GO" id="GO:0006826">
    <property type="term" value="P:iron ion transport"/>
    <property type="evidence" value="ECO:0007669"/>
    <property type="project" value="UniProtKB-KW"/>
</dbReference>
<proteinExistence type="inferred from homology"/>
<feature type="region of interest" description="Disordered" evidence="13">
    <location>
        <begin position="26"/>
        <end position="68"/>
    </location>
</feature>
<dbReference type="PANTHER" id="PTHR32552">
    <property type="entry name" value="FERRICHROME IRON RECEPTOR-RELATED"/>
    <property type="match status" value="1"/>
</dbReference>
<dbReference type="Proteomes" id="UP000515861">
    <property type="component" value="Chromosome"/>
</dbReference>
<keyword evidence="18" id="KW-1185">Reference proteome</keyword>
<feature type="signal peptide" evidence="14">
    <location>
        <begin position="1"/>
        <end position="22"/>
    </location>
</feature>
<keyword evidence="9 11" id="KW-0472">Membrane</keyword>
<keyword evidence="10 11" id="KW-0998">Cell outer membrane</keyword>
<evidence type="ECO:0000256" key="6">
    <source>
        <dbReference type="ARBA" id="ARBA00023004"/>
    </source>
</evidence>
<dbReference type="AlphaFoldDB" id="A0A7G9L1T8"/>
<dbReference type="InterPro" id="IPR036942">
    <property type="entry name" value="Beta-barrel_TonB_sf"/>
</dbReference>
<keyword evidence="4" id="KW-0410">Iron transport</keyword>
<accession>A0A7G9L1T8</accession>
<evidence type="ECO:0000256" key="11">
    <source>
        <dbReference type="PROSITE-ProRule" id="PRU01360"/>
    </source>
</evidence>
<comment type="similarity">
    <text evidence="11 12">Belongs to the TonB-dependent receptor family.</text>
</comment>
<keyword evidence="14" id="KW-0732">Signal</keyword>
<gene>
    <name evidence="17" type="ORF">H8M03_11375</name>
</gene>
<feature type="domain" description="TonB-dependent receptor plug" evidence="16">
    <location>
        <begin position="82"/>
        <end position="191"/>
    </location>
</feature>
<dbReference type="PROSITE" id="PS52016">
    <property type="entry name" value="TONB_DEPENDENT_REC_3"/>
    <property type="match status" value="1"/>
</dbReference>
<reference evidence="17 18" key="1">
    <citation type="submission" date="2020-08" db="EMBL/GenBank/DDBJ databases">
        <title>Sphingomonas sp. sand1-3 16S ribosomal RNA gene Genome sequencing and assembly.</title>
        <authorList>
            <person name="Kang M."/>
        </authorList>
    </citation>
    <scope>NUCLEOTIDE SEQUENCE [LARGE SCALE GENOMIC DNA]</scope>
    <source>
        <strain evidence="18">sand1-3</strain>
    </source>
</reference>
<dbReference type="InterPro" id="IPR012910">
    <property type="entry name" value="Plug_dom"/>
</dbReference>
<keyword evidence="6" id="KW-0408">Iron</keyword>
<dbReference type="CDD" id="cd01347">
    <property type="entry name" value="ligand_gated_channel"/>
    <property type="match status" value="1"/>
</dbReference>
<keyword evidence="3 11" id="KW-1134">Transmembrane beta strand</keyword>
<feature type="domain" description="TonB-dependent receptor-like beta-barrel" evidence="15">
    <location>
        <begin position="324"/>
        <end position="796"/>
    </location>
</feature>
<keyword evidence="2 11" id="KW-0813">Transport</keyword>
<dbReference type="EMBL" id="CP060697">
    <property type="protein sequence ID" value="QNM82587.1"/>
    <property type="molecule type" value="Genomic_DNA"/>
</dbReference>
<evidence type="ECO:0000256" key="5">
    <source>
        <dbReference type="ARBA" id="ARBA00022692"/>
    </source>
</evidence>
<feature type="chain" id="PRO_5028964816" evidence="14">
    <location>
        <begin position="23"/>
        <end position="834"/>
    </location>
</feature>
<keyword evidence="8 12" id="KW-0798">TonB box</keyword>
<name>A0A7G9L1T8_9SPHN</name>
<evidence type="ECO:0000256" key="9">
    <source>
        <dbReference type="ARBA" id="ARBA00023136"/>
    </source>
</evidence>
<dbReference type="RefSeq" id="WP_187479542.1">
    <property type="nucleotide sequence ID" value="NZ_CP060697.1"/>
</dbReference>
<keyword evidence="7" id="KW-0406">Ion transport</keyword>
<dbReference type="Gene3D" id="2.40.170.20">
    <property type="entry name" value="TonB-dependent receptor, beta-barrel domain"/>
    <property type="match status" value="1"/>
</dbReference>
<keyword evidence="17" id="KW-0675">Receptor</keyword>
<dbReference type="InterPro" id="IPR039426">
    <property type="entry name" value="TonB-dep_rcpt-like"/>
</dbReference>
<dbReference type="Pfam" id="PF07715">
    <property type="entry name" value="Plug"/>
    <property type="match status" value="1"/>
</dbReference>
<dbReference type="GO" id="GO:0009279">
    <property type="term" value="C:cell outer membrane"/>
    <property type="evidence" value="ECO:0007669"/>
    <property type="project" value="UniProtKB-SubCell"/>
</dbReference>
<evidence type="ECO:0000256" key="1">
    <source>
        <dbReference type="ARBA" id="ARBA00004571"/>
    </source>
</evidence>
<keyword evidence="5 11" id="KW-0812">Transmembrane</keyword>
<dbReference type="InterPro" id="IPR000531">
    <property type="entry name" value="Beta-barrel_TonB"/>
</dbReference>
<dbReference type="PANTHER" id="PTHR32552:SF81">
    <property type="entry name" value="TONB-DEPENDENT OUTER MEMBRANE RECEPTOR"/>
    <property type="match status" value="1"/>
</dbReference>
<evidence type="ECO:0000256" key="3">
    <source>
        <dbReference type="ARBA" id="ARBA00022452"/>
    </source>
</evidence>
<evidence type="ECO:0000256" key="13">
    <source>
        <dbReference type="SAM" id="MobiDB-lite"/>
    </source>
</evidence>
<evidence type="ECO:0000313" key="17">
    <source>
        <dbReference type="EMBL" id="QNM82587.1"/>
    </source>
</evidence>
<evidence type="ECO:0000256" key="10">
    <source>
        <dbReference type="ARBA" id="ARBA00023237"/>
    </source>
</evidence>
<evidence type="ECO:0000259" key="16">
    <source>
        <dbReference type="Pfam" id="PF07715"/>
    </source>
</evidence>
<protein>
    <submittedName>
        <fullName evidence="17">TonB-dependent receptor</fullName>
    </submittedName>
</protein>
<organism evidence="17 18">
    <name type="scientific">Sphingomonas sabuli</name>
    <dbReference type="NCBI Taxonomy" id="2764186"/>
    <lineage>
        <taxon>Bacteria</taxon>
        <taxon>Pseudomonadati</taxon>
        <taxon>Pseudomonadota</taxon>
        <taxon>Alphaproteobacteria</taxon>
        <taxon>Sphingomonadales</taxon>
        <taxon>Sphingomonadaceae</taxon>
        <taxon>Sphingomonas</taxon>
    </lineage>
</organism>
<evidence type="ECO:0000256" key="7">
    <source>
        <dbReference type="ARBA" id="ARBA00023065"/>
    </source>
</evidence>
<evidence type="ECO:0000256" key="12">
    <source>
        <dbReference type="RuleBase" id="RU003357"/>
    </source>
</evidence>
<dbReference type="KEGG" id="ssau:H8M03_11375"/>
<evidence type="ECO:0000256" key="14">
    <source>
        <dbReference type="SAM" id="SignalP"/>
    </source>
</evidence>
<evidence type="ECO:0000313" key="18">
    <source>
        <dbReference type="Proteomes" id="UP000515861"/>
    </source>
</evidence>
<evidence type="ECO:0000259" key="15">
    <source>
        <dbReference type="Pfam" id="PF00593"/>
    </source>
</evidence>
<dbReference type="SUPFAM" id="SSF56935">
    <property type="entry name" value="Porins"/>
    <property type="match status" value="1"/>
</dbReference>
<evidence type="ECO:0000256" key="8">
    <source>
        <dbReference type="ARBA" id="ARBA00023077"/>
    </source>
</evidence>
<evidence type="ECO:0000256" key="2">
    <source>
        <dbReference type="ARBA" id="ARBA00022448"/>
    </source>
</evidence>
<comment type="subcellular location">
    <subcellularLocation>
        <location evidence="1 11">Cell outer membrane</location>
        <topology evidence="1 11">Multi-pass membrane protein</topology>
    </subcellularLocation>
</comment>